<evidence type="ECO:0000313" key="12">
    <source>
        <dbReference type="Proteomes" id="UP001589896"/>
    </source>
</evidence>
<dbReference type="SUPFAM" id="SSF47384">
    <property type="entry name" value="Homodimeric domain of signal transducing histidine kinase"/>
    <property type="match status" value="1"/>
</dbReference>
<dbReference type="InterPro" id="IPR036890">
    <property type="entry name" value="HATPase_C_sf"/>
</dbReference>
<organism evidence="11 12">
    <name type="scientific">Lysobacter korlensis</name>
    <dbReference type="NCBI Taxonomy" id="553636"/>
    <lineage>
        <taxon>Bacteria</taxon>
        <taxon>Pseudomonadati</taxon>
        <taxon>Pseudomonadota</taxon>
        <taxon>Gammaproteobacteria</taxon>
        <taxon>Lysobacterales</taxon>
        <taxon>Lysobacteraceae</taxon>
        <taxon>Lysobacter</taxon>
    </lineage>
</organism>
<dbReference type="PANTHER" id="PTHR43547">
    <property type="entry name" value="TWO-COMPONENT HISTIDINE KINASE"/>
    <property type="match status" value="1"/>
</dbReference>
<dbReference type="SUPFAM" id="SSF55874">
    <property type="entry name" value="ATPase domain of HSP90 chaperone/DNA topoisomerase II/histidine kinase"/>
    <property type="match status" value="1"/>
</dbReference>
<dbReference type="PROSITE" id="PS50109">
    <property type="entry name" value="HIS_KIN"/>
    <property type="match status" value="1"/>
</dbReference>
<keyword evidence="3 6" id="KW-0597">Phosphoprotein</keyword>
<evidence type="ECO:0000259" key="10">
    <source>
        <dbReference type="PROSITE" id="PS50113"/>
    </source>
</evidence>
<dbReference type="Pfam" id="PF01590">
    <property type="entry name" value="GAF"/>
    <property type="match status" value="1"/>
</dbReference>
<dbReference type="SUPFAM" id="SSF55781">
    <property type="entry name" value="GAF domain-like"/>
    <property type="match status" value="1"/>
</dbReference>
<dbReference type="Gene3D" id="3.30.450.40">
    <property type="match status" value="1"/>
</dbReference>
<dbReference type="SUPFAM" id="SSF52172">
    <property type="entry name" value="CheY-like"/>
    <property type="match status" value="1"/>
</dbReference>
<keyword evidence="12" id="KW-1185">Reference proteome</keyword>
<dbReference type="Gene3D" id="3.40.50.2300">
    <property type="match status" value="1"/>
</dbReference>
<dbReference type="EC" id="2.7.13.3" evidence="2"/>
<dbReference type="Gene3D" id="1.10.287.130">
    <property type="match status" value="1"/>
</dbReference>
<dbReference type="Pfam" id="PF00072">
    <property type="entry name" value="Response_reg"/>
    <property type="match status" value="1"/>
</dbReference>
<evidence type="ECO:0000256" key="1">
    <source>
        <dbReference type="ARBA" id="ARBA00000085"/>
    </source>
</evidence>
<gene>
    <name evidence="11" type="ORF">ACFFGH_02450</name>
</gene>
<dbReference type="PROSITE" id="PS50113">
    <property type="entry name" value="PAC"/>
    <property type="match status" value="2"/>
</dbReference>
<dbReference type="RefSeq" id="WP_386664499.1">
    <property type="nucleotide sequence ID" value="NZ_JBHLTG010000001.1"/>
</dbReference>
<feature type="domain" description="PAS" evidence="9">
    <location>
        <begin position="165"/>
        <end position="211"/>
    </location>
</feature>
<dbReference type="NCBIfam" id="TIGR00229">
    <property type="entry name" value="sensory_box"/>
    <property type="match status" value="4"/>
</dbReference>
<dbReference type="Pfam" id="PF00512">
    <property type="entry name" value="HisKA"/>
    <property type="match status" value="1"/>
</dbReference>
<dbReference type="CDD" id="cd17580">
    <property type="entry name" value="REC_2_DhkD-like"/>
    <property type="match status" value="1"/>
</dbReference>
<dbReference type="Proteomes" id="UP001589896">
    <property type="component" value="Unassembled WGS sequence"/>
</dbReference>
<evidence type="ECO:0000256" key="6">
    <source>
        <dbReference type="PROSITE-ProRule" id="PRU00169"/>
    </source>
</evidence>
<dbReference type="Pfam" id="PF08448">
    <property type="entry name" value="PAS_4"/>
    <property type="match status" value="4"/>
</dbReference>
<dbReference type="InterPro" id="IPR001789">
    <property type="entry name" value="Sig_transdc_resp-reg_receiver"/>
</dbReference>
<comment type="caution">
    <text evidence="11">The sequence shown here is derived from an EMBL/GenBank/DDBJ whole genome shotgun (WGS) entry which is preliminary data.</text>
</comment>
<evidence type="ECO:0000259" key="8">
    <source>
        <dbReference type="PROSITE" id="PS50110"/>
    </source>
</evidence>
<feature type="domain" description="PAC" evidence="10">
    <location>
        <begin position="489"/>
        <end position="541"/>
    </location>
</feature>
<dbReference type="SMART" id="SM00388">
    <property type="entry name" value="HisKA"/>
    <property type="match status" value="1"/>
</dbReference>
<dbReference type="Gene3D" id="2.10.70.100">
    <property type="match status" value="1"/>
</dbReference>
<feature type="domain" description="Histidine kinase" evidence="7">
    <location>
        <begin position="978"/>
        <end position="1196"/>
    </location>
</feature>
<feature type="modified residue" description="4-aspartylphosphate" evidence="6">
    <location>
        <position position="1267"/>
    </location>
</feature>
<protein>
    <recommendedName>
        <fullName evidence="2">histidine kinase</fullName>
        <ecNumber evidence="2">2.7.13.3</ecNumber>
    </recommendedName>
</protein>
<dbReference type="InterPro" id="IPR004358">
    <property type="entry name" value="Sig_transdc_His_kin-like_C"/>
</dbReference>
<dbReference type="Pfam" id="PF08447">
    <property type="entry name" value="PAS_3"/>
    <property type="match status" value="2"/>
</dbReference>
<reference evidence="11 12" key="1">
    <citation type="submission" date="2024-09" db="EMBL/GenBank/DDBJ databases">
        <authorList>
            <person name="Sun Q."/>
            <person name="Mori K."/>
        </authorList>
    </citation>
    <scope>NUCLEOTIDE SEQUENCE [LARGE SCALE GENOMIC DNA]</scope>
    <source>
        <strain evidence="11 12">KCTC 23076</strain>
    </source>
</reference>
<dbReference type="EMBL" id="JBHLTG010000001">
    <property type="protein sequence ID" value="MFC0676714.1"/>
    <property type="molecule type" value="Genomic_DNA"/>
</dbReference>
<dbReference type="SMART" id="SM00448">
    <property type="entry name" value="REC"/>
    <property type="match status" value="1"/>
</dbReference>
<dbReference type="InterPro" id="IPR035965">
    <property type="entry name" value="PAS-like_dom_sf"/>
</dbReference>
<dbReference type="PANTHER" id="PTHR43547:SF2">
    <property type="entry name" value="HYBRID SIGNAL TRANSDUCTION HISTIDINE KINASE C"/>
    <property type="match status" value="1"/>
</dbReference>
<dbReference type="SMART" id="SM00387">
    <property type="entry name" value="HATPase_c"/>
    <property type="match status" value="1"/>
</dbReference>
<evidence type="ECO:0000256" key="2">
    <source>
        <dbReference type="ARBA" id="ARBA00012438"/>
    </source>
</evidence>
<feature type="domain" description="PAC" evidence="10">
    <location>
        <begin position="619"/>
        <end position="674"/>
    </location>
</feature>
<evidence type="ECO:0000256" key="3">
    <source>
        <dbReference type="ARBA" id="ARBA00022553"/>
    </source>
</evidence>
<dbReference type="Gene3D" id="3.30.450.20">
    <property type="entry name" value="PAS domain"/>
    <property type="match status" value="6"/>
</dbReference>
<dbReference type="PROSITE" id="PS50110">
    <property type="entry name" value="RESPONSE_REGULATORY"/>
    <property type="match status" value="1"/>
</dbReference>
<dbReference type="SMART" id="SM00065">
    <property type="entry name" value="GAF"/>
    <property type="match status" value="1"/>
</dbReference>
<dbReference type="SUPFAM" id="SSF55785">
    <property type="entry name" value="PYP-like sensor domain (PAS domain)"/>
    <property type="match status" value="6"/>
</dbReference>
<dbReference type="InterPro" id="IPR000700">
    <property type="entry name" value="PAS-assoc_C"/>
</dbReference>
<dbReference type="InterPro" id="IPR000014">
    <property type="entry name" value="PAS"/>
</dbReference>
<feature type="domain" description="PAS" evidence="9">
    <location>
        <begin position="415"/>
        <end position="486"/>
    </location>
</feature>
<evidence type="ECO:0000256" key="5">
    <source>
        <dbReference type="ARBA" id="ARBA00022777"/>
    </source>
</evidence>
<comment type="catalytic activity">
    <reaction evidence="1">
        <text>ATP + protein L-histidine = ADP + protein N-phospho-L-histidine.</text>
        <dbReference type="EC" id="2.7.13.3"/>
    </reaction>
</comment>
<dbReference type="Gene3D" id="3.30.565.10">
    <property type="entry name" value="Histidine kinase-like ATPase, C-terminal domain"/>
    <property type="match status" value="1"/>
</dbReference>
<evidence type="ECO:0000259" key="9">
    <source>
        <dbReference type="PROSITE" id="PS50112"/>
    </source>
</evidence>
<dbReference type="Pfam" id="PF02518">
    <property type="entry name" value="HATPase_c"/>
    <property type="match status" value="1"/>
</dbReference>
<keyword evidence="5" id="KW-0418">Kinase</keyword>
<dbReference type="InterPro" id="IPR011006">
    <property type="entry name" value="CheY-like_superfamily"/>
</dbReference>
<dbReference type="InterPro" id="IPR013656">
    <property type="entry name" value="PAS_4"/>
</dbReference>
<dbReference type="CDD" id="cd00082">
    <property type="entry name" value="HisKA"/>
    <property type="match status" value="1"/>
</dbReference>
<name>A0ABV6RIA5_9GAMM</name>
<dbReference type="InterPro" id="IPR003594">
    <property type="entry name" value="HATPase_dom"/>
</dbReference>
<dbReference type="CDD" id="cd00130">
    <property type="entry name" value="PAS"/>
    <property type="match status" value="3"/>
</dbReference>
<dbReference type="PRINTS" id="PR00344">
    <property type="entry name" value="BCTRLSENSOR"/>
</dbReference>
<feature type="domain" description="Response regulatory" evidence="8">
    <location>
        <begin position="1218"/>
        <end position="1334"/>
    </location>
</feature>
<dbReference type="SMART" id="SM00091">
    <property type="entry name" value="PAS"/>
    <property type="match status" value="6"/>
</dbReference>
<dbReference type="SMART" id="SM00086">
    <property type="entry name" value="PAC"/>
    <property type="match status" value="5"/>
</dbReference>
<dbReference type="InterPro" id="IPR013655">
    <property type="entry name" value="PAS_fold_3"/>
</dbReference>
<dbReference type="InterPro" id="IPR003018">
    <property type="entry name" value="GAF"/>
</dbReference>
<evidence type="ECO:0000313" key="11">
    <source>
        <dbReference type="EMBL" id="MFC0676714.1"/>
    </source>
</evidence>
<dbReference type="PROSITE" id="PS50112">
    <property type="entry name" value="PAS"/>
    <property type="match status" value="2"/>
</dbReference>
<sequence>MKRTPFLFSAGTPMAARCREYPWATSALGQPQTWDSALKTLVPIILGSNQPMFVAWGASRTLIYNDAYAELLANKHPDALGRDFLEVWHEIREDLRPIVEGAYAGTPVQMDDIELWIERRGYREETHFSFFYSPVRNEHGEIGGFYCACNEITTQILTERRIVESEAHHRGVLENMDEGFTLFDRDFTILEVNPAALRILGLAREQMVGQNHWELFPGTWEGMVGALYRQVLAEQRPGSAEHLYRFPDGRDVWFEVRAFPVGDGLASLFRDVTESKRLQHEAEASVERVQLALEAGAILGTWMWDIQNGLIVGDEQFALSFGLDKAVLKAGAPLDYVFRNIHPDDQEVVHSAINEAIEQCGLYRCQYRVFRDGEYRWVEANGRVDCDHTGAPVRFPGVLLDIEDRRRIEAERDAATSLLTTFIEAVPGAVYAKDLEGRYLVANRGTAEVLGGAFGQVIGRTDLDLLTDPGEAATLMERDRQIMASGVTRQAEEAVRWADGTPAIWWTTKAPLRDAEGKVIGLVGTSVDITARKATEDALRLSEQRSALAIEVAQLGTWRWDVLSGSVTVDDRCRQMFGLAGRRSSFEFDDLQQRIHPDDWPVVEKALASALDPAGTGHYAEEFRWLHADGRVVWTSSRGIAIFEGGWGSRRAVAMIGSVIDITERKQFDERRGRLLARKAFQLDLSDRLRHVGDADSMIEGASELLGKHLGAIRVLYAEVNDPEGTVFLRRDWTSPGTLSVAGDTKTMDDFGPAIVAQLRAGLVVANHDVTRDPRTAESTAAYQAWNVRAHLLVPVIRSGELRVVLAVHSDTPREWSDDEIEIVQDVAERTWLAVEAGRAEAELRAERDLSRAIFDSMEEGFAIFGADWTIIDVNEIGARIARRTRSEMVGRNHWDALPETVGTPLAAMYRRVIATGAYETFEYLHELPGEESRWIEIRTYRISSGGLVVFFRDISDRKRIEQELNDAVRRRDEFLAMLAHELRNPLAPIRAAADVLSMPSMDEARIRKTSAIISRQVNHMTSLVDDLLDVSRVTRGLAVLEKERVNLKWAASTAIEQVRPLIEARRHHLTVQSPPGNADVSGDPKRLVQVLTNLLNNAAKYTPEGGHIALTIEVEGENISITVADDGIGMSADMTRRAFALFSQAEQTSDRSQGGLGIGLALVKSLVELHGGTVSATSAGAGKGSRFTVCLPRRSVESGPAYEDGDAALPAVSEKLRVLIVDDNQDAASMLEMFLEASGHSVVTEHGSRRGLERALAEQPDVCLLDIGLPDMDGNELARRLRARPETQQTVLIAVTGYGQDSDRKSTAEAGFDHHLVKPIDPLVLTGLLAAVRAR</sequence>
<dbReference type="InterPro" id="IPR029016">
    <property type="entry name" value="GAF-like_dom_sf"/>
</dbReference>
<dbReference type="InterPro" id="IPR003661">
    <property type="entry name" value="HisK_dim/P_dom"/>
</dbReference>
<proteinExistence type="predicted"/>
<dbReference type="InterPro" id="IPR005467">
    <property type="entry name" value="His_kinase_dom"/>
</dbReference>
<accession>A0ABV6RIA5</accession>
<evidence type="ECO:0000256" key="4">
    <source>
        <dbReference type="ARBA" id="ARBA00022679"/>
    </source>
</evidence>
<dbReference type="InterPro" id="IPR036097">
    <property type="entry name" value="HisK_dim/P_sf"/>
</dbReference>
<dbReference type="InterPro" id="IPR001610">
    <property type="entry name" value="PAC"/>
</dbReference>
<keyword evidence="4" id="KW-0808">Transferase</keyword>
<evidence type="ECO:0000259" key="7">
    <source>
        <dbReference type="PROSITE" id="PS50109"/>
    </source>
</evidence>